<dbReference type="CDD" id="cd01942">
    <property type="entry name" value="ribokinase_group_A"/>
    <property type="match status" value="1"/>
</dbReference>
<evidence type="ECO:0000259" key="3">
    <source>
        <dbReference type="Pfam" id="PF00294"/>
    </source>
</evidence>
<dbReference type="Gene3D" id="3.40.1190.20">
    <property type="match status" value="1"/>
</dbReference>
<dbReference type="SUPFAM" id="SSF53613">
    <property type="entry name" value="Ribokinase-like"/>
    <property type="match status" value="1"/>
</dbReference>
<gene>
    <name evidence="4" type="ORF">AUJ73_03185</name>
</gene>
<protein>
    <recommendedName>
        <fullName evidence="3">Carbohydrate kinase PfkB domain-containing protein</fullName>
    </recommendedName>
</protein>
<feature type="domain" description="Carbohydrate kinase PfkB" evidence="3">
    <location>
        <begin position="33"/>
        <end position="291"/>
    </location>
</feature>
<dbReference type="STRING" id="1805209.AUJ73_03185"/>
<keyword evidence="2" id="KW-0418">Kinase</keyword>
<dbReference type="PANTHER" id="PTHR10584">
    <property type="entry name" value="SUGAR KINASE"/>
    <property type="match status" value="1"/>
</dbReference>
<keyword evidence="1" id="KW-0808">Transferase</keyword>
<evidence type="ECO:0000313" key="5">
    <source>
        <dbReference type="Proteomes" id="UP000183120"/>
    </source>
</evidence>
<dbReference type="Pfam" id="PF00294">
    <property type="entry name" value="PfkB"/>
    <property type="match status" value="1"/>
</dbReference>
<dbReference type="AlphaFoldDB" id="A0A1J4TQ32"/>
<dbReference type="PANTHER" id="PTHR10584:SF166">
    <property type="entry name" value="RIBOKINASE"/>
    <property type="match status" value="1"/>
</dbReference>
<evidence type="ECO:0000256" key="2">
    <source>
        <dbReference type="ARBA" id="ARBA00022777"/>
    </source>
</evidence>
<reference evidence="4 5" key="1">
    <citation type="journal article" date="2016" name="Environ. Microbiol.">
        <title>Genomic resolution of a cold subsurface aquifer community provides metabolic insights for novel microbes adapted to high CO concentrations.</title>
        <authorList>
            <person name="Probst A.J."/>
            <person name="Castelle C.J."/>
            <person name="Singh A."/>
            <person name="Brown C.T."/>
            <person name="Anantharaman K."/>
            <person name="Sharon I."/>
            <person name="Hug L.A."/>
            <person name="Burstein D."/>
            <person name="Emerson J.B."/>
            <person name="Thomas B.C."/>
            <person name="Banfield J.F."/>
        </authorList>
    </citation>
    <scope>NUCLEOTIDE SEQUENCE [LARGE SCALE GENOMIC DNA]</scope>
    <source>
        <strain evidence="4">CG1_02_37_22</strain>
    </source>
</reference>
<dbReference type="Proteomes" id="UP000183120">
    <property type="component" value="Unassembled WGS sequence"/>
</dbReference>
<name>A0A1J4TQ32_9BACT</name>
<dbReference type="PROSITE" id="PS00584">
    <property type="entry name" value="PFKB_KINASES_2"/>
    <property type="match status" value="1"/>
</dbReference>
<evidence type="ECO:0000256" key="1">
    <source>
        <dbReference type="ARBA" id="ARBA00022679"/>
    </source>
</evidence>
<proteinExistence type="predicted"/>
<dbReference type="PROSITE" id="PS00583">
    <property type="entry name" value="PFKB_KINASES_1"/>
    <property type="match status" value="1"/>
</dbReference>
<organism evidence="4 5">
    <name type="scientific">Candidatus Gottesmanbacteria bacterium CG1_02_37_22</name>
    <dbReference type="NCBI Taxonomy" id="1805209"/>
    <lineage>
        <taxon>Bacteria</taxon>
        <taxon>Candidatus Gottesmaniibacteriota</taxon>
    </lineage>
</organism>
<dbReference type="InterPro" id="IPR002173">
    <property type="entry name" value="Carboh/pur_kinase_PfkB_CS"/>
</dbReference>
<accession>A0A1J4TQ32</accession>
<evidence type="ECO:0000313" key="4">
    <source>
        <dbReference type="EMBL" id="OIO13792.1"/>
    </source>
</evidence>
<sequence length="313" mass="34690">MILVTGSLAFDQILDFPGQFSDHILPEKLHMLNISFLVDKMRKGFGGTAGNIAYTLALLGMKTCIMGIVGPDFTPYREFLEKNHIDTSYIQSIDHLYTSTAIGFTDKKDNQIWGFHTGADSISEGLSLKNVKEKIDFGIIAPHNPRTMLKFAKEYQELKIPYLFDPGMQLPWLNGNELKLAFSGAKIIIGNDYEISVMQKKTGISDLHDLSGQDKIIITTLGENGSKVTGPDGVYLIKSAKVKLASDPAGAGDCFRAGFLAGFLRGFSLKTCGQMGSVASAYTVEKYGTSTHKFTRDDFIRRYKDNYHEEIKL</sequence>
<dbReference type="EMBL" id="MNUY01000049">
    <property type="protein sequence ID" value="OIO13792.1"/>
    <property type="molecule type" value="Genomic_DNA"/>
</dbReference>
<comment type="caution">
    <text evidence="4">The sequence shown here is derived from an EMBL/GenBank/DDBJ whole genome shotgun (WGS) entry which is preliminary data.</text>
</comment>
<dbReference type="InterPro" id="IPR029056">
    <property type="entry name" value="Ribokinase-like"/>
</dbReference>
<dbReference type="GO" id="GO:0016301">
    <property type="term" value="F:kinase activity"/>
    <property type="evidence" value="ECO:0007669"/>
    <property type="project" value="UniProtKB-KW"/>
</dbReference>
<dbReference type="InterPro" id="IPR011611">
    <property type="entry name" value="PfkB_dom"/>
</dbReference>